<dbReference type="InterPro" id="IPR023082">
    <property type="entry name" value="Homeo_prospero_dom"/>
</dbReference>
<comment type="subcellular location">
    <subcellularLocation>
        <location evidence="1">Nucleus</location>
    </subcellularLocation>
</comment>
<proteinExistence type="predicted"/>
<evidence type="ECO:0000256" key="6">
    <source>
        <dbReference type="ARBA" id="ARBA00023242"/>
    </source>
</evidence>
<dbReference type="Gene3D" id="1.10.10.500">
    <property type="entry name" value="Homeo-prospero domain"/>
    <property type="match status" value="2"/>
</dbReference>
<evidence type="ECO:0000256" key="1">
    <source>
        <dbReference type="ARBA" id="ARBA00004123"/>
    </source>
</evidence>
<evidence type="ECO:0000256" key="7">
    <source>
        <dbReference type="SAM" id="MobiDB-lite"/>
    </source>
</evidence>
<dbReference type="GO" id="GO:0000981">
    <property type="term" value="F:DNA-binding transcription factor activity, RNA polymerase II-specific"/>
    <property type="evidence" value="ECO:0007669"/>
    <property type="project" value="TreeGrafter"/>
</dbReference>
<evidence type="ECO:0000256" key="4">
    <source>
        <dbReference type="ARBA" id="ARBA00023155"/>
    </source>
</evidence>
<dbReference type="SUPFAM" id="SSF46689">
    <property type="entry name" value="Homeodomain-like"/>
    <property type="match status" value="1"/>
</dbReference>
<dbReference type="PANTHER" id="PTHR12198">
    <property type="entry name" value="HOMEOBOX PROTEIN PROSPERO/PROX-1/CEH-26"/>
    <property type="match status" value="1"/>
</dbReference>
<dbReference type="Pfam" id="PF05044">
    <property type="entry name" value="HPD"/>
    <property type="match status" value="2"/>
</dbReference>
<dbReference type="InterPro" id="IPR037131">
    <property type="entry name" value="Homeo_prospero_dom_sf"/>
</dbReference>
<accession>A0A1I8F8T4</accession>
<organism evidence="9 10">
    <name type="scientific">Macrostomum lignano</name>
    <dbReference type="NCBI Taxonomy" id="282301"/>
    <lineage>
        <taxon>Eukaryota</taxon>
        <taxon>Metazoa</taxon>
        <taxon>Spiralia</taxon>
        <taxon>Lophotrochozoa</taxon>
        <taxon>Platyhelminthes</taxon>
        <taxon>Rhabditophora</taxon>
        <taxon>Macrostomorpha</taxon>
        <taxon>Macrostomida</taxon>
        <taxon>Macrostomidae</taxon>
        <taxon>Macrostomum</taxon>
    </lineage>
</organism>
<keyword evidence="6" id="KW-0539">Nucleus</keyword>
<evidence type="ECO:0000256" key="5">
    <source>
        <dbReference type="ARBA" id="ARBA00023163"/>
    </source>
</evidence>
<dbReference type="GO" id="GO:0007399">
    <property type="term" value="P:nervous system development"/>
    <property type="evidence" value="ECO:0007669"/>
    <property type="project" value="UniProtKB-ARBA"/>
</dbReference>
<evidence type="ECO:0000313" key="9">
    <source>
        <dbReference type="Proteomes" id="UP000095280"/>
    </source>
</evidence>
<dbReference type="GO" id="GO:0000978">
    <property type="term" value="F:RNA polymerase II cis-regulatory region sequence-specific DNA binding"/>
    <property type="evidence" value="ECO:0007669"/>
    <property type="project" value="TreeGrafter"/>
</dbReference>
<evidence type="ECO:0000313" key="10">
    <source>
        <dbReference type="WBParaSite" id="maker-unitig_24947-snap-gene-0.2-mRNA-1"/>
    </source>
</evidence>
<feature type="domain" description="Prospero" evidence="8">
    <location>
        <begin position="82"/>
        <end position="136"/>
    </location>
</feature>
<keyword evidence="3" id="KW-0238">DNA-binding</keyword>
<evidence type="ECO:0000259" key="8">
    <source>
        <dbReference type="Pfam" id="PF05044"/>
    </source>
</evidence>
<keyword evidence="9" id="KW-1185">Reference proteome</keyword>
<evidence type="ECO:0000256" key="3">
    <source>
        <dbReference type="ARBA" id="ARBA00023125"/>
    </source>
</evidence>
<dbReference type="InterPro" id="IPR009057">
    <property type="entry name" value="Homeodomain-like_sf"/>
</dbReference>
<reference evidence="10" key="1">
    <citation type="submission" date="2016-11" db="UniProtKB">
        <authorList>
            <consortium name="WormBaseParasite"/>
        </authorList>
    </citation>
    <scope>IDENTIFICATION</scope>
</reference>
<evidence type="ECO:0000256" key="2">
    <source>
        <dbReference type="ARBA" id="ARBA00023015"/>
    </source>
</evidence>
<sequence length="201" mass="22110">YANGIVAGRPTLVEPAPAPPTEGRTPRRSGRMAGADAMGDGGWPQVASTPCQPAHPAFTPTQFALSLRSAAAETRRPPAVRRHLRKAKHDLLLQPLPSSATLKSCFPDIRFDKNNTASEFFYIQVEKLARERLATGEGLQVSIHFLAVVQAALVEFYQALSVSRDQQPAWKKPIYRAIARLDQPVPDWLRRADCSSQFLIG</sequence>
<feature type="domain" description="Prospero" evidence="8">
    <location>
        <begin position="139"/>
        <end position="194"/>
    </location>
</feature>
<name>A0A1I8F8T4_9PLAT</name>
<keyword evidence="4" id="KW-0371">Homeobox</keyword>
<keyword evidence="5" id="KW-0804">Transcription</keyword>
<dbReference type="WBParaSite" id="maker-unitig_24947-snap-gene-0.2-mRNA-1">
    <property type="protein sequence ID" value="maker-unitig_24947-snap-gene-0.2-mRNA-1"/>
    <property type="gene ID" value="maker-unitig_24947-snap-gene-0.2"/>
</dbReference>
<dbReference type="GO" id="GO:0005634">
    <property type="term" value="C:nucleus"/>
    <property type="evidence" value="ECO:0007669"/>
    <property type="project" value="UniProtKB-SubCell"/>
</dbReference>
<feature type="region of interest" description="Disordered" evidence="7">
    <location>
        <begin position="1"/>
        <end position="35"/>
    </location>
</feature>
<dbReference type="PANTHER" id="PTHR12198:SF0">
    <property type="entry name" value="HOMEOBOX PROTEIN PROSPERO"/>
    <property type="match status" value="1"/>
</dbReference>
<dbReference type="InterPro" id="IPR039350">
    <property type="entry name" value="Prospero_homeodomain"/>
</dbReference>
<dbReference type="GO" id="GO:0048468">
    <property type="term" value="P:cell development"/>
    <property type="evidence" value="ECO:0007669"/>
    <property type="project" value="UniProtKB-ARBA"/>
</dbReference>
<dbReference type="Proteomes" id="UP000095280">
    <property type="component" value="Unplaced"/>
</dbReference>
<protein>
    <submittedName>
        <fullName evidence="10">PI3K/PI4K domain-containing protein</fullName>
    </submittedName>
</protein>
<dbReference type="AlphaFoldDB" id="A0A1I8F8T4"/>
<keyword evidence="2" id="KW-0805">Transcription regulation</keyword>